<dbReference type="Proteomes" id="UP000271098">
    <property type="component" value="Unassembled WGS sequence"/>
</dbReference>
<dbReference type="PANTHER" id="PTHR10334">
    <property type="entry name" value="CYSTEINE-RICH SECRETORY PROTEIN-RELATED"/>
    <property type="match status" value="1"/>
</dbReference>
<keyword evidence="3" id="KW-1185">Reference proteome</keyword>
<dbReference type="InterPro" id="IPR014044">
    <property type="entry name" value="CAP_dom"/>
</dbReference>
<dbReference type="CDD" id="cd05380">
    <property type="entry name" value="CAP_euk"/>
    <property type="match status" value="1"/>
</dbReference>
<protein>
    <submittedName>
        <fullName evidence="4">SCP domain-containing protein</fullName>
    </submittedName>
</protein>
<sequence length="102" mass="11719">MSNYETMNSHKQKLPTGNKLYKMHAVTFDLRVAGLKATNGWWDELEDLYDYEANPDNIITRDMSTTGVAHWTQMAWDETKQIGCGISNCNSQIIVVCHYMPM</sequence>
<evidence type="ECO:0000313" key="3">
    <source>
        <dbReference type="Proteomes" id="UP000271098"/>
    </source>
</evidence>
<dbReference type="OrthoDB" id="5874910at2759"/>
<dbReference type="SUPFAM" id="SSF55797">
    <property type="entry name" value="PR-1-like"/>
    <property type="match status" value="1"/>
</dbReference>
<accession>A0A183EAK5</accession>
<evidence type="ECO:0000313" key="2">
    <source>
        <dbReference type="EMBL" id="VDN30844.1"/>
    </source>
</evidence>
<dbReference type="InterPro" id="IPR001283">
    <property type="entry name" value="CRISP-related"/>
</dbReference>
<dbReference type="Gene3D" id="3.40.33.10">
    <property type="entry name" value="CAP"/>
    <property type="match status" value="1"/>
</dbReference>
<evidence type="ECO:0000313" key="4">
    <source>
        <dbReference type="WBParaSite" id="GPUH_0001802101-mRNA-1"/>
    </source>
</evidence>
<dbReference type="WBParaSite" id="GPUH_0001802101-mRNA-1">
    <property type="protein sequence ID" value="GPUH_0001802101-mRNA-1"/>
    <property type="gene ID" value="GPUH_0001802101"/>
</dbReference>
<proteinExistence type="predicted"/>
<name>A0A183EAK5_9BILA</name>
<dbReference type="Pfam" id="PF00188">
    <property type="entry name" value="CAP"/>
    <property type="match status" value="1"/>
</dbReference>
<dbReference type="InterPro" id="IPR035940">
    <property type="entry name" value="CAP_sf"/>
</dbReference>
<dbReference type="SMART" id="SM00198">
    <property type="entry name" value="SCP"/>
    <property type="match status" value="1"/>
</dbReference>
<dbReference type="PRINTS" id="PR00837">
    <property type="entry name" value="V5TPXLIKE"/>
</dbReference>
<evidence type="ECO:0000259" key="1">
    <source>
        <dbReference type="SMART" id="SM00198"/>
    </source>
</evidence>
<dbReference type="EMBL" id="UYRT01086023">
    <property type="protein sequence ID" value="VDN30844.1"/>
    <property type="molecule type" value="Genomic_DNA"/>
</dbReference>
<organism evidence="4">
    <name type="scientific">Gongylonema pulchrum</name>
    <dbReference type="NCBI Taxonomy" id="637853"/>
    <lineage>
        <taxon>Eukaryota</taxon>
        <taxon>Metazoa</taxon>
        <taxon>Ecdysozoa</taxon>
        <taxon>Nematoda</taxon>
        <taxon>Chromadorea</taxon>
        <taxon>Rhabditida</taxon>
        <taxon>Spirurina</taxon>
        <taxon>Spiruromorpha</taxon>
        <taxon>Spiruroidea</taxon>
        <taxon>Gongylonematidae</taxon>
        <taxon>Gongylonema</taxon>
    </lineage>
</organism>
<gene>
    <name evidence="2" type="ORF">GPUH_LOCUS17996</name>
</gene>
<feature type="domain" description="SCP" evidence="1">
    <location>
        <begin position="8"/>
        <end position="101"/>
    </location>
</feature>
<dbReference type="AlphaFoldDB" id="A0A183EAK5"/>
<reference evidence="4" key="1">
    <citation type="submission" date="2016-06" db="UniProtKB">
        <authorList>
            <consortium name="WormBaseParasite"/>
        </authorList>
    </citation>
    <scope>IDENTIFICATION</scope>
</reference>
<reference evidence="2 3" key="2">
    <citation type="submission" date="2018-11" db="EMBL/GenBank/DDBJ databases">
        <authorList>
            <consortium name="Pathogen Informatics"/>
        </authorList>
    </citation>
    <scope>NUCLEOTIDE SEQUENCE [LARGE SCALE GENOMIC DNA]</scope>
</reference>